<dbReference type="RefSeq" id="XP_060416551.1">
    <property type="nucleotide sequence ID" value="XM_060564932.1"/>
</dbReference>
<feature type="compositionally biased region" description="Basic and acidic residues" evidence="1">
    <location>
        <begin position="218"/>
        <end position="236"/>
    </location>
</feature>
<name>A0AAD8Q4Q8_9PEZI</name>
<dbReference type="GeneID" id="85449172"/>
<evidence type="ECO:0000313" key="2">
    <source>
        <dbReference type="EMBL" id="KAK1595539.1"/>
    </source>
</evidence>
<organism evidence="2 3">
    <name type="scientific">Colletotrichum navitas</name>
    <dbReference type="NCBI Taxonomy" id="681940"/>
    <lineage>
        <taxon>Eukaryota</taxon>
        <taxon>Fungi</taxon>
        <taxon>Dikarya</taxon>
        <taxon>Ascomycota</taxon>
        <taxon>Pezizomycotina</taxon>
        <taxon>Sordariomycetes</taxon>
        <taxon>Hypocreomycetidae</taxon>
        <taxon>Glomerellales</taxon>
        <taxon>Glomerellaceae</taxon>
        <taxon>Colletotrichum</taxon>
        <taxon>Colletotrichum graminicola species complex</taxon>
    </lineage>
</organism>
<feature type="compositionally biased region" description="Low complexity" evidence="1">
    <location>
        <begin position="239"/>
        <end position="271"/>
    </location>
</feature>
<dbReference type="InterPro" id="IPR052579">
    <property type="entry name" value="Zinc_finger_SWIM"/>
</dbReference>
<feature type="region of interest" description="Disordered" evidence="1">
    <location>
        <begin position="434"/>
        <end position="473"/>
    </location>
</feature>
<dbReference type="Proteomes" id="UP001230504">
    <property type="component" value="Unassembled WGS sequence"/>
</dbReference>
<feature type="region of interest" description="Disordered" evidence="1">
    <location>
        <begin position="218"/>
        <end position="330"/>
    </location>
</feature>
<dbReference type="PANTHER" id="PTHR31569:SF4">
    <property type="entry name" value="SWIM-TYPE DOMAIN-CONTAINING PROTEIN"/>
    <property type="match status" value="1"/>
</dbReference>
<evidence type="ECO:0000256" key="1">
    <source>
        <dbReference type="SAM" id="MobiDB-lite"/>
    </source>
</evidence>
<sequence>MFGILGARDRNDGTEEYASFDELFAALKSRMQKDGYKVVKSRTHRNKVGGTYEKGSEVVRCDLVCDRGGQPYKCTATQLKTSTKKTNCPWKAKAVNRKTLGKWILTIICSEHNHEARTPDPPTDEEDADAEGDADIVQDAPAVSEVQSSGPAPDPTTAALLAVVGVTPNTMRLTGDVFHNFKTEYRKMSKPERLGILAQLQLRIAAIYAVENEDMQRQERQARQEKKHQEIEENRRKSQSAQQQQPQQQPQSQQQPQQPQAQQQQQQQQQPQQPPQQPPPPQQQQQQQQQQQAMPQQQHQLQHQQVQQQQQQQHQQRQQHQQSQVQNHNHNHNHNHVQQQLNQMSRDGMTGMPKHPFEQNPHDEHVQYRDRQAEMEERNQRTMQMRGQQMNNAFQQNAVQQTPIPVPQFGIQSGMQSAPPNAAVFRHYAGTPVNNAVPQGGAGGSPATGSKRRGRPKKTNMDQSLDASLHMTR</sequence>
<keyword evidence="3" id="KW-1185">Reference proteome</keyword>
<dbReference type="PANTHER" id="PTHR31569">
    <property type="entry name" value="SWIM-TYPE DOMAIN-CONTAINING PROTEIN"/>
    <property type="match status" value="1"/>
</dbReference>
<evidence type="ECO:0000313" key="3">
    <source>
        <dbReference type="Proteomes" id="UP001230504"/>
    </source>
</evidence>
<accession>A0AAD8Q4Q8</accession>
<dbReference type="AlphaFoldDB" id="A0AAD8Q4Q8"/>
<gene>
    <name evidence="2" type="ORF">LY79DRAFT_701912</name>
</gene>
<protein>
    <submittedName>
        <fullName evidence="2">Uncharacterized protein</fullName>
    </submittedName>
</protein>
<comment type="caution">
    <text evidence="2">The sequence shown here is derived from an EMBL/GenBank/DDBJ whole genome shotgun (WGS) entry which is preliminary data.</text>
</comment>
<feature type="compositionally biased region" description="Pro residues" evidence="1">
    <location>
        <begin position="272"/>
        <end position="282"/>
    </location>
</feature>
<dbReference type="EMBL" id="JAHLJV010000015">
    <property type="protein sequence ID" value="KAK1595539.1"/>
    <property type="molecule type" value="Genomic_DNA"/>
</dbReference>
<feature type="compositionally biased region" description="Low complexity" evidence="1">
    <location>
        <begin position="283"/>
        <end position="328"/>
    </location>
</feature>
<proteinExistence type="predicted"/>
<reference evidence="2" key="1">
    <citation type="submission" date="2021-06" db="EMBL/GenBank/DDBJ databases">
        <title>Comparative genomics, transcriptomics and evolutionary studies reveal genomic signatures of adaptation to plant cell wall in hemibiotrophic fungi.</title>
        <authorList>
            <consortium name="DOE Joint Genome Institute"/>
            <person name="Baroncelli R."/>
            <person name="Diaz J.F."/>
            <person name="Benocci T."/>
            <person name="Peng M."/>
            <person name="Battaglia E."/>
            <person name="Haridas S."/>
            <person name="Andreopoulos W."/>
            <person name="Labutti K."/>
            <person name="Pangilinan J."/>
            <person name="Floch G.L."/>
            <person name="Makela M.R."/>
            <person name="Henrissat B."/>
            <person name="Grigoriev I.V."/>
            <person name="Crouch J.A."/>
            <person name="De Vries R.P."/>
            <person name="Sukno S.A."/>
            <person name="Thon M.R."/>
        </authorList>
    </citation>
    <scope>NUCLEOTIDE SEQUENCE</scope>
    <source>
        <strain evidence="2">CBS 125086</strain>
    </source>
</reference>